<gene>
    <name evidence="2" type="ORF">SAMN05216267_1014170</name>
</gene>
<evidence type="ECO:0000313" key="2">
    <source>
        <dbReference type="EMBL" id="SEN98270.1"/>
    </source>
</evidence>
<dbReference type="EMBL" id="FODD01000014">
    <property type="protein sequence ID" value="SEN98270.1"/>
    <property type="molecule type" value="Genomic_DNA"/>
</dbReference>
<evidence type="ECO:0000256" key="1">
    <source>
        <dbReference type="SAM" id="MobiDB-lite"/>
    </source>
</evidence>
<accession>A0A1H8KZB3</accession>
<protein>
    <submittedName>
        <fullName evidence="2">Uncharacterized protein</fullName>
    </submittedName>
</protein>
<keyword evidence="3" id="KW-1185">Reference proteome</keyword>
<dbReference type="InterPro" id="IPR045999">
    <property type="entry name" value="DUF5955"/>
</dbReference>
<dbReference type="STRING" id="310780.SAMN05216267_1014170"/>
<dbReference type="Pfam" id="PF19380">
    <property type="entry name" value="DUF5955"/>
    <property type="match status" value="1"/>
</dbReference>
<evidence type="ECO:0000313" key="3">
    <source>
        <dbReference type="Proteomes" id="UP000181951"/>
    </source>
</evidence>
<reference evidence="2 3" key="1">
    <citation type="submission" date="2016-10" db="EMBL/GenBank/DDBJ databases">
        <authorList>
            <person name="de Groot N.N."/>
        </authorList>
    </citation>
    <scope>NUCLEOTIDE SEQUENCE [LARGE SCALE GENOMIC DNA]</scope>
    <source>
        <strain evidence="2 3">CGMCC 4.2026</strain>
    </source>
</reference>
<proteinExistence type="predicted"/>
<sequence>MLGETQVLEDDRGGAPAPALGDRGDAGLPAAVNRLRGELASYRRPLPDRAVAEDELDALAAQAAEPAPDQERLRHSLLLVAAALGSVSALSAALEGLREAVEAQGPNGGNGTDGIHGVPR</sequence>
<dbReference type="AlphaFoldDB" id="A0A1H8KZB3"/>
<organism evidence="2 3">
    <name type="scientific">Actinacidiphila rubida</name>
    <dbReference type="NCBI Taxonomy" id="310780"/>
    <lineage>
        <taxon>Bacteria</taxon>
        <taxon>Bacillati</taxon>
        <taxon>Actinomycetota</taxon>
        <taxon>Actinomycetes</taxon>
        <taxon>Kitasatosporales</taxon>
        <taxon>Streptomycetaceae</taxon>
        <taxon>Actinacidiphila</taxon>
    </lineage>
</organism>
<dbReference type="Proteomes" id="UP000181951">
    <property type="component" value="Unassembled WGS sequence"/>
</dbReference>
<feature type="region of interest" description="Disordered" evidence="1">
    <location>
        <begin position="1"/>
        <end position="27"/>
    </location>
</feature>
<name>A0A1H8KZB3_9ACTN</name>